<evidence type="ECO:0000313" key="2">
    <source>
        <dbReference type="EMBL" id="MFD0629530.1"/>
    </source>
</evidence>
<comment type="caution">
    <text evidence="2">The sequence shown here is derived from an EMBL/GenBank/DDBJ whole genome shotgun (WGS) entry which is preliminary data.</text>
</comment>
<keyword evidence="3" id="KW-1185">Reference proteome</keyword>
<feature type="region of interest" description="Disordered" evidence="1">
    <location>
        <begin position="26"/>
        <end position="65"/>
    </location>
</feature>
<feature type="compositionally biased region" description="Low complexity" evidence="1">
    <location>
        <begin position="34"/>
        <end position="45"/>
    </location>
</feature>
<protein>
    <submittedName>
        <fullName evidence="2">Uncharacterized protein</fullName>
    </submittedName>
</protein>
<sequence length="65" mass="6824">MKQTQDAKWAANLAAARQFHAREGHLRVPRDISSDSSASLDIGYSNTAATGRPNSPPSGTAPTTS</sequence>
<gene>
    <name evidence="2" type="ORF">ACFQ2K_49865</name>
</gene>
<accession>A0ABW2X6U0</accession>
<dbReference type="Proteomes" id="UP001596915">
    <property type="component" value="Unassembled WGS sequence"/>
</dbReference>
<evidence type="ECO:0000313" key="3">
    <source>
        <dbReference type="Proteomes" id="UP001596915"/>
    </source>
</evidence>
<proteinExistence type="predicted"/>
<feature type="compositionally biased region" description="Polar residues" evidence="1">
    <location>
        <begin position="46"/>
        <end position="65"/>
    </location>
</feature>
<reference evidence="3" key="1">
    <citation type="journal article" date="2019" name="Int. J. Syst. Evol. Microbiol.">
        <title>The Global Catalogue of Microorganisms (GCM) 10K type strain sequencing project: providing services to taxonomists for standard genome sequencing and annotation.</title>
        <authorList>
            <consortium name="The Broad Institute Genomics Platform"/>
            <consortium name="The Broad Institute Genome Sequencing Center for Infectious Disease"/>
            <person name="Wu L."/>
            <person name="Ma J."/>
        </authorList>
    </citation>
    <scope>NUCLEOTIDE SEQUENCE [LARGE SCALE GENOMIC DNA]</scope>
    <source>
        <strain evidence="3">JCM 12607</strain>
    </source>
</reference>
<evidence type="ECO:0000256" key="1">
    <source>
        <dbReference type="SAM" id="MobiDB-lite"/>
    </source>
</evidence>
<name>A0ABW2X6U0_9ACTN</name>
<organism evidence="2 3">
    <name type="scientific">Streptomyces sanglieri</name>
    <dbReference type="NCBI Taxonomy" id="193460"/>
    <lineage>
        <taxon>Bacteria</taxon>
        <taxon>Bacillati</taxon>
        <taxon>Actinomycetota</taxon>
        <taxon>Actinomycetes</taxon>
        <taxon>Kitasatosporales</taxon>
        <taxon>Streptomycetaceae</taxon>
        <taxon>Streptomyces</taxon>
    </lineage>
</organism>
<dbReference type="EMBL" id="JBHTGL010000008">
    <property type="protein sequence ID" value="MFD0629530.1"/>
    <property type="molecule type" value="Genomic_DNA"/>
</dbReference>